<keyword evidence="4" id="KW-1185">Reference proteome</keyword>
<sequence length="84" mass="8842">MADWREKIKSVSKTKGSSAPERAKRLGMGCLGSAVLAVSILTLIIAFGLFKSGSWMAGFFAAAFFIVSAATAVLLIVPHKSNPL</sequence>
<proteinExistence type="predicted"/>
<organism evidence="3 4">
    <name type="scientific">Planococcus koreensis</name>
    <dbReference type="NCBI Taxonomy" id="112331"/>
    <lineage>
        <taxon>Bacteria</taxon>
        <taxon>Bacillati</taxon>
        <taxon>Bacillota</taxon>
        <taxon>Bacilli</taxon>
        <taxon>Bacillales</taxon>
        <taxon>Caryophanaceae</taxon>
        <taxon>Planococcus</taxon>
    </lineage>
</organism>
<dbReference type="RefSeq" id="WP_135500838.1">
    <property type="nucleotide sequence ID" value="NZ_JACHHE010000002.1"/>
</dbReference>
<comment type="caution">
    <text evidence="3">The sequence shown here is derived from an EMBL/GenBank/DDBJ whole genome shotgun (WGS) entry which is preliminary data.</text>
</comment>
<feature type="transmembrane region" description="Helical" evidence="2">
    <location>
        <begin position="55"/>
        <end position="77"/>
    </location>
</feature>
<dbReference type="Proteomes" id="UP000525923">
    <property type="component" value="Unassembled WGS sequence"/>
</dbReference>
<evidence type="ECO:0000313" key="4">
    <source>
        <dbReference type="Proteomes" id="UP000525923"/>
    </source>
</evidence>
<gene>
    <name evidence="3" type="ORF">HNQ44_000943</name>
</gene>
<protein>
    <submittedName>
        <fullName evidence="3">Uncharacterized protein</fullName>
    </submittedName>
</protein>
<keyword evidence="2" id="KW-0812">Transmembrane</keyword>
<dbReference type="EMBL" id="JACHHE010000002">
    <property type="protein sequence ID" value="MBB5179519.1"/>
    <property type="molecule type" value="Genomic_DNA"/>
</dbReference>
<feature type="transmembrane region" description="Helical" evidence="2">
    <location>
        <begin position="26"/>
        <end position="49"/>
    </location>
</feature>
<dbReference type="AlphaFoldDB" id="A0A7W8CRF7"/>
<name>A0A7W8CRF7_9BACL</name>
<evidence type="ECO:0000256" key="1">
    <source>
        <dbReference type="SAM" id="MobiDB-lite"/>
    </source>
</evidence>
<reference evidence="3 4" key="1">
    <citation type="submission" date="2020-08" db="EMBL/GenBank/DDBJ databases">
        <title>Genomic Encyclopedia of Type Strains, Phase IV (KMG-IV): sequencing the most valuable type-strain genomes for metagenomic binning, comparative biology and taxonomic classification.</title>
        <authorList>
            <person name="Goeker M."/>
        </authorList>
    </citation>
    <scope>NUCLEOTIDE SEQUENCE [LARGE SCALE GENOMIC DNA]</scope>
    <source>
        <strain evidence="3 4">DSM 15895</strain>
    </source>
</reference>
<accession>A0A7W8CRF7</accession>
<evidence type="ECO:0000256" key="2">
    <source>
        <dbReference type="SAM" id="Phobius"/>
    </source>
</evidence>
<evidence type="ECO:0000313" key="3">
    <source>
        <dbReference type="EMBL" id="MBB5179519.1"/>
    </source>
</evidence>
<keyword evidence="2" id="KW-0472">Membrane</keyword>
<keyword evidence="2" id="KW-1133">Transmembrane helix</keyword>
<dbReference type="OrthoDB" id="2428238at2"/>
<feature type="region of interest" description="Disordered" evidence="1">
    <location>
        <begin position="1"/>
        <end position="21"/>
    </location>
</feature>